<dbReference type="SUPFAM" id="SSF81901">
    <property type="entry name" value="HCP-like"/>
    <property type="match status" value="1"/>
</dbReference>
<dbReference type="PANTHER" id="PTHR35038">
    <property type="entry name" value="DISSIMILATORY SULFITE REDUCTASE SIRA"/>
    <property type="match status" value="1"/>
</dbReference>
<dbReference type="RefSeq" id="WP_336435572.1">
    <property type="nucleotide sequence ID" value="NZ_JBAWKS010000001.1"/>
</dbReference>
<feature type="transmembrane region" description="Helical" evidence="2">
    <location>
        <begin position="96"/>
        <end position="117"/>
    </location>
</feature>
<feature type="transmembrane region" description="Helical" evidence="2">
    <location>
        <begin position="57"/>
        <end position="84"/>
    </location>
</feature>
<name>A0ABU8ETQ0_9GAMM</name>
<keyword evidence="1" id="KW-0732">Signal</keyword>
<comment type="caution">
    <text evidence="4">The sequence shown here is derived from an EMBL/GenBank/DDBJ whole genome shotgun (WGS) entry which is preliminary data.</text>
</comment>
<keyword evidence="2" id="KW-0812">Transmembrane</keyword>
<feature type="domain" description="Cytochrome c-552/4" evidence="3">
    <location>
        <begin position="224"/>
        <end position="311"/>
    </location>
</feature>
<sequence>MNISPPKRKRIDAVGPKLKVLLIALLVAFSLLMINSVFLGSVTFFEWLNQTVYQDYFYQLMFLGHITLGLICIIPLLLFGSLHFKNTFQRKNKRAIYVGIFLFAALILMALSGLLLIRFDFFSIKHPSVRSISYWLHVVLPFVCIWLFVLHRLVGPKIKWRIGGLVSIAAIVISLIVAVWQTQDPRQWNRVGPESGEQYFFPSLSRTSTGDFIPAKALMQDQYCLSCHSDIHEQWQNSAHKMSSFNNPAYLFSVRNTREMAIQRDGDVQAARFCAGCHDPVPFFSGAFDDPDFDDVNHPTAQQGITCTSCHAITHVNSSKGNADYTIEEPIHYPFVYSNNQILRWVNAQLIKAKPEMHKKTFLKPLHKTPDFCAGCHKVHLPKELNKYKWLRGQNHFDSYHLSGVSGHGVTSFYYPPKADNNCNGCHMPAVASNDFGAKFLDDSNQLKVHDHMFPSANTALPHLKGLPPLTNEKHRQFLQDVMEVDIFGVREGGEIDGPLLAPLEKQTLKLEAGKTYLFQVVVRTLKMGHLFTQGTADSNQVWLELVASNGNKVIGRSGGIEENEKAVDPWSHFINAYVLDRDGNKIDRRNAEDIFVPLYNNQIPPGAADVIHYKITLPDSLEGDFKLTARLNYRKFNTPYMRLFMNDKFTTNDLPVVELAKDAVVISTSESKAIEKQNQTKRPNWMRWNDYGIGLLRKPKKSQFKQAEHAFKQVSDKGKGLAELNLARIYYQEGRLEQASDALARAATNEYPAWPWTVTWFSALIDKQNGYFDAAINNFERLLNTDFNDAKARDFDFSEDYRVWVELAQTYIERAKTHRSQQAEAAKQADFTKAREALYTALKYDVENHQAYYNLYVIAKLTQDHKSAEKYRNLHEKYRPDNNAKDTAISAHRVKNPAADHAAAPVVIYDLNRPTIYTEQITTLKPLEEK</sequence>
<dbReference type="InterPro" id="IPR036280">
    <property type="entry name" value="Multihaem_cyt_sf"/>
</dbReference>
<evidence type="ECO:0000313" key="5">
    <source>
        <dbReference type="Proteomes" id="UP001382455"/>
    </source>
</evidence>
<evidence type="ECO:0000256" key="1">
    <source>
        <dbReference type="ARBA" id="ARBA00022729"/>
    </source>
</evidence>
<dbReference type="SUPFAM" id="SSF48695">
    <property type="entry name" value="Multiheme cytochromes"/>
    <property type="match status" value="1"/>
</dbReference>
<protein>
    <submittedName>
        <fullName evidence="4">Multiheme c-type cytochrome</fullName>
    </submittedName>
</protein>
<evidence type="ECO:0000313" key="4">
    <source>
        <dbReference type="EMBL" id="MEI4550349.1"/>
    </source>
</evidence>
<dbReference type="EMBL" id="JBAWKS010000001">
    <property type="protein sequence ID" value="MEI4550349.1"/>
    <property type="molecule type" value="Genomic_DNA"/>
</dbReference>
<evidence type="ECO:0000256" key="2">
    <source>
        <dbReference type="SAM" id="Phobius"/>
    </source>
</evidence>
<gene>
    <name evidence="4" type="ORF">WAE96_11800</name>
</gene>
<keyword evidence="5" id="KW-1185">Reference proteome</keyword>
<dbReference type="InterPro" id="IPR011990">
    <property type="entry name" value="TPR-like_helical_dom_sf"/>
</dbReference>
<dbReference type="Gene3D" id="1.10.1130.10">
    <property type="entry name" value="Flavocytochrome C3, Chain A"/>
    <property type="match status" value="1"/>
</dbReference>
<proteinExistence type="predicted"/>
<dbReference type="PANTHER" id="PTHR35038:SF5">
    <property type="entry name" value="CYTOCHROME C-TYPE PROTEIN NRFB"/>
    <property type="match status" value="1"/>
</dbReference>
<keyword evidence="2" id="KW-0472">Membrane</keyword>
<organism evidence="4 5">
    <name type="scientific">Pseudoalteromonas spongiae</name>
    <dbReference type="NCBI Taxonomy" id="298657"/>
    <lineage>
        <taxon>Bacteria</taxon>
        <taxon>Pseudomonadati</taxon>
        <taxon>Pseudomonadota</taxon>
        <taxon>Gammaproteobacteria</taxon>
        <taxon>Alteromonadales</taxon>
        <taxon>Pseudoalteromonadaceae</taxon>
        <taxon>Pseudoalteromonas</taxon>
    </lineage>
</organism>
<evidence type="ECO:0000259" key="3">
    <source>
        <dbReference type="Pfam" id="PF13435"/>
    </source>
</evidence>
<dbReference type="InterPro" id="IPR023155">
    <property type="entry name" value="Cyt_c-552/4"/>
</dbReference>
<feature type="transmembrane region" description="Helical" evidence="2">
    <location>
        <begin position="132"/>
        <end position="150"/>
    </location>
</feature>
<dbReference type="Pfam" id="PF13435">
    <property type="entry name" value="Cytochrome_C554"/>
    <property type="match status" value="1"/>
</dbReference>
<keyword evidence="2" id="KW-1133">Transmembrane helix</keyword>
<dbReference type="Proteomes" id="UP001382455">
    <property type="component" value="Unassembled WGS sequence"/>
</dbReference>
<dbReference type="Gene3D" id="1.25.40.10">
    <property type="entry name" value="Tetratricopeptide repeat domain"/>
    <property type="match status" value="1"/>
</dbReference>
<reference evidence="4 5" key="1">
    <citation type="submission" date="2023-12" db="EMBL/GenBank/DDBJ databases">
        <title>Friends and Foes: Symbiotic and Algicidal bacterial influence on Karenia brevis blooms.</title>
        <authorList>
            <person name="Fei C."/>
            <person name="Mohamed A.R."/>
            <person name="Booker A."/>
            <person name="Arshad M."/>
            <person name="Klass S."/>
            <person name="Ahn S."/>
            <person name="Gilbert P.M."/>
            <person name="Heil C.A."/>
            <person name="Martinez J.M."/>
            <person name="Amin S.A."/>
        </authorList>
    </citation>
    <scope>NUCLEOTIDE SEQUENCE [LARGE SCALE GENOMIC DNA]</scope>
    <source>
        <strain evidence="4 5">CE15</strain>
    </source>
</reference>
<accession>A0ABU8ETQ0</accession>
<feature type="transmembrane region" description="Helical" evidence="2">
    <location>
        <begin position="162"/>
        <end position="180"/>
    </location>
</feature>
<dbReference type="InterPro" id="IPR051829">
    <property type="entry name" value="Multiheme_Cytochr_ET"/>
</dbReference>
<feature type="transmembrane region" description="Helical" evidence="2">
    <location>
        <begin position="20"/>
        <end position="45"/>
    </location>
</feature>